<feature type="non-terminal residue" evidence="3">
    <location>
        <position position="1"/>
    </location>
</feature>
<evidence type="ECO:0000256" key="1">
    <source>
        <dbReference type="ARBA" id="ARBA00022737"/>
    </source>
</evidence>
<proteinExistence type="predicted"/>
<feature type="domain" description="Teneurin-like YD-shell" evidence="2">
    <location>
        <begin position="161"/>
        <end position="279"/>
    </location>
</feature>
<accession>A0A4R4SF57</accession>
<name>A0A4R4SF57_9ACTN</name>
<feature type="domain" description="Teneurin-like YD-shell" evidence="2">
    <location>
        <begin position="333"/>
        <end position="460"/>
    </location>
</feature>
<dbReference type="NCBIfam" id="TIGR01643">
    <property type="entry name" value="YD_repeat_2x"/>
    <property type="match status" value="4"/>
</dbReference>
<dbReference type="RefSeq" id="WP_165956363.1">
    <property type="nucleotide sequence ID" value="NZ_SMKI01000750.1"/>
</dbReference>
<dbReference type="InterPro" id="IPR022385">
    <property type="entry name" value="Rhs_assc_core"/>
</dbReference>
<organism evidence="3 4">
    <name type="scientific">Streptomyces hainanensis</name>
    <dbReference type="NCBI Taxonomy" id="402648"/>
    <lineage>
        <taxon>Bacteria</taxon>
        <taxon>Bacillati</taxon>
        <taxon>Actinomycetota</taxon>
        <taxon>Actinomycetes</taxon>
        <taxon>Kitasatosporales</taxon>
        <taxon>Streptomycetaceae</taxon>
        <taxon>Streptomyces</taxon>
    </lineage>
</organism>
<dbReference type="Gene3D" id="2.180.10.10">
    <property type="entry name" value="RHS repeat-associated core"/>
    <property type="match status" value="2"/>
</dbReference>
<dbReference type="InterPro" id="IPR050708">
    <property type="entry name" value="T6SS_VgrG/RHS"/>
</dbReference>
<dbReference type="EMBL" id="SMKI01000750">
    <property type="protein sequence ID" value="TDC61286.1"/>
    <property type="molecule type" value="Genomic_DNA"/>
</dbReference>
<dbReference type="InterPro" id="IPR056823">
    <property type="entry name" value="TEN-like_YD-shell"/>
</dbReference>
<evidence type="ECO:0000313" key="4">
    <source>
        <dbReference type="Proteomes" id="UP000295345"/>
    </source>
</evidence>
<dbReference type="AlphaFoldDB" id="A0A4R4SF57"/>
<sequence length="736" mass="78636">DAFGRETRTTTPAGYRTDLTLNHLGQVVRTDEYGRGDTVLRTSSAEYDADGNQIAAVSGSGTETTSRYDVLGRVTEQTQPVDDDTTATVAFGYDAAGNPTAMTDARGNTTEYTYTPWGQLESTIEPATDTHPDPADRTWTTVYDATGQPVTELLPGGVRRDRAYDDLGRLVLETGAGAEADTTDRRFTYDAAGRMTSQATNEVTGLDTYTYNDRGQLLTTEGPSGTANYAYDRDGNMTERTDAAGTARFAYNGDGRLRWAELDSERGYGIDFAYDIDGRPAAESFISDAPSGQAATRVASVEPIQVHATRSFTYDALGRQATDRLVTGTGTAGAEVASTRYAYDLDDRLTEKETTGTAGAGLETYGYDLAGHLTSWTSGDDTTDYAWDLAGNRVTAGDETATFDERNRLTTIDDTTYTYTPRGTLTTVGDRTLTHDAFERRITDGDTTYRYDSLDRVTHHDDTAFTYDGGSNNLISDGTSLYRRTPDGTLLTTDDNPVLTDQHTDVVATLTDNGAALEASRAFSPFGEVTASDGTSPNLGYQSGWTDPASGDVNMAARWYQPGTGAFASRDTWNVEPNRYAYIAGSPLNGTDPSGHFVECRAGTVLVSCRPNLPNLGQAVSNAARSAARNPLKTALRWGARSNPAGLALSLLPGSTSMKVRFPGLVRGSTSLDGLTDTSSMAAALRRQAADQQRQAVLAWVRNVLARFGSSRADGNVGISNSLVTSWFGGGGGGGG</sequence>
<comment type="caution">
    <text evidence="3">The sequence shown here is derived from an EMBL/GenBank/DDBJ whole genome shotgun (WGS) entry which is preliminary data.</text>
</comment>
<protein>
    <submittedName>
        <fullName evidence="3">Laminin G</fullName>
    </submittedName>
</protein>
<dbReference type="InterPro" id="IPR006530">
    <property type="entry name" value="YD"/>
</dbReference>
<gene>
    <name evidence="3" type="ORF">E1283_35535</name>
</gene>
<keyword evidence="1" id="KW-0677">Repeat</keyword>
<dbReference type="Pfam" id="PF05593">
    <property type="entry name" value="RHS_repeat"/>
    <property type="match status" value="2"/>
</dbReference>
<feature type="non-terminal residue" evidence="3">
    <location>
        <position position="736"/>
    </location>
</feature>
<dbReference type="PANTHER" id="PTHR32305:SF15">
    <property type="entry name" value="PROTEIN RHSA-RELATED"/>
    <property type="match status" value="1"/>
</dbReference>
<dbReference type="NCBIfam" id="TIGR03696">
    <property type="entry name" value="Rhs_assc_core"/>
    <property type="match status" value="1"/>
</dbReference>
<dbReference type="PANTHER" id="PTHR32305">
    <property type="match status" value="1"/>
</dbReference>
<dbReference type="InterPro" id="IPR031325">
    <property type="entry name" value="RHS_repeat"/>
</dbReference>
<dbReference type="Pfam" id="PF25023">
    <property type="entry name" value="TEN_YD-shell"/>
    <property type="match status" value="2"/>
</dbReference>
<evidence type="ECO:0000313" key="3">
    <source>
        <dbReference type="EMBL" id="TDC61286.1"/>
    </source>
</evidence>
<reference evidence="3 4" key="1">
    <citation type="submission" date="2019-03" db="EMBL/GenBank/DDBJ databases">
        <title>Draft genome sequences of novel Actinobacteria.</title>
        <authorList>
            <person name="Sahin N."/>
            <person name="Ay H."/>
            <person name="Saygin H."/>
        </authorList>
    </citation>
    <scope>NUCLEOTIDE SEQUENCE [LARGE SCALE GENOMIC DNA]</scope>
    <source>
        <strain evidence="3 4">DSM 41900</strain>
    </source>
</reference>
<dbReference type="Proteomes" id="UP000295345">
    <property type="component" value="Unassembled WGS sequence"/>
</dbReference>
<keyword evidence="4" id="KW-1185">Reference proteome</keyword>
<evidence type="ECO:0000259" key="2">
    <source>
        <dbReference type="Pfam" id="PF25023"/>
    </source>
</evidence>